<feature type="compositionally biased region" description="Acidic residues" evidence="3">
    <location>
        <begin position="1"/>
        <end position="23"/>
    </location>
</feature>
<evidence type="ECO:0000256" key="1">
    <source>
        <dbReference type="ARBA" id="ARBA00006903"/>
    </source>
</evidence>
<reference evidence="5" key="1">
    <citation type="submission" date="2025-08" db="UniProtKB">
        <authorList>
            <consortium name="RefSeq"/>
        </authorList>
    </citation>
    <scope>IDENTIFICATION</scope>
    <source>
        <tissue evidence="5">Whole Larva</tissue>
    </source>
</reference>
<dbReference type="PANTHER" id="PTHR12842:SF6">
    <property type="entry name" value="FI01459P"/>
    <property type="match status" value="1"/>
</dbReference>
<feature type="compositionally biased region" description="Basic and acidic residues" evidence="3">
    <location>
        <begin position="38"/>
        <end position="47"/>
    </location>
</feature>
<dbReference type="InterPro" id="IPR007998">
    <property type="entry name" value="DUF719"/>
</dbReference>
<keyword evidence="4" id="KW-1185">Reference proteome</keyword>
<dbReference type="GeneID" id="108559685"/>
<name>A0ABM1MD71_NICVS</name>
<evidence type="ECO:0000256" key="3">
    <source>
        <dbReference type="SAM" id="MobiDB-lite"/>
    </source>
</evidence>
<dbReference type="Pfam" id="PF05334">
    <property type="entry name" value="DUF719"/>
    <property type="match status" value="1"/>
</dbReference>
<comment type="similarity">
    <text evidence="1">Belongs to the FAM114 family.</text>
</comment>
<keyword evidence="2" id="KW-0597">Phosphoprotein</keyword>
<dbReference type="PANTHER" id="PTHR12842">
    <property type="entry name" value="FI01459P"/>
    <property type="match status" value="1"/>
</dbReference>
<proteinExistence type="inferred from homology"/>
<feature type="region of interest" description="Disordered" evidence="3">
    <location>
        <begin position="180"/>
        <end position="266"/>
    </location>
</feature>
<evidence type="ECO:0000256" key="2">
    <source>
        <dbReference type="ARBA" id="ARBA00022553"/>
    </source>
</evidence>
<protein>
    <submittedName>
        <fullName evidence="5">Protein FAM114A2</fullName>
    </submittedName>
</protein>
<evidence type="ECO:0000313" key="5">
    <source>
        <dbReference type="RefSeq" id="XP_017772521.1"/>
    </source>
</evidence>
<dbReference type="RefSeq" id="XP_017772521.1">
    <property type="nucleotide sequence ID" value="XM_017917032.1"/>
</dbReference>
<sequence>METSDSEDYFESADEDFLSEEELDKNVKPAVPLPRDLSIPEKSENKSTKVALNEYVQDTGIDKVEKNDNKNDTSQALRAGFAKAPKKVDCWFPDVNENKLDNQPKQISGDVINKPTCEMTRNEETEKIALSANRIDNVVKDSDNATVNKGLELNIEEENVIEDDGWDNWNEEVVEQVTETVDVENKESSDDKPVTKSLEENLKSEEENEVEDDWNNWKEEDTKPMEKNELQKECEIKTKSKKQEETKPNVECNIEDTDDLWGDDEDWGAVGKEQAKEIIKKEVNAGVSKINVVSKETEEDDLWGDDEDWGVDIKPKQEVVSQINVNDDLWGEEDNWGVEEDDDNVSAKKVDVEENMWNEISNESKKGSLSDITKPLDNIVRNQNLGDNSWGGWGNWGKSVLSTAANLTNQVSQGLTTVIGIPDPEELAKQHKAEKQIFESAGADVEEVDDHSFGLSNFVSISKITKLVENTGTKVISGGLDTLETIGKKTMQVLQENDPGLKKKRAFLKIDQDRPVLSQILREAKEKAAEDNKVLEKPKQVNYEMIFDDYQGLVHLEALEMLSRQCDIKVQSVISKTADAMELQETMDQIKALCDLQELDDDDDSCDDITELKSRIDAALEELNVPVNYKNLFKTLEENDMWISAINYEEINEHHVHHKAIETLATITALIVEQFHKIGELVLVKSHRSTADEADSLVQLTTTLSGIIGTTSSKYSEILNNLAKESSGKISVNELITNVFFEAANSSRYIEDAFQLLIPVIQVGAI</sequence>
<feature type="region of interest" description="Disordered" evidence="3">
    <location>
        <begin position="1"/>
        <end position="48"/>
    </location>
</feature>
<feature type="compositionally biased region" description="Basic and acidic residues" evidence="3">
    <location>
        <begin position="215"/>
        <end position="248"/>
    </location>
</feature>
<gene>
    <name evidence="5" type="primary">LOC108559685</name>
</gene>
<feature type="compositionally biased region" description="Acidic residues" evidence="3">
    <location>
        <begin position="253"/>
        <end position="266"/>
    </location>
</feature>
<evidence type="ECO:0000313" key="4">
    <source>
        <dbReference type="Proteomes" id="UP000695000"/>
    </source>
</evidence>
<feature type="compositionally biased region" description="Basic and acidic residues" evidence="3">
    <location>
        <begin position="183"/>
        <end position="205"/>
    </location>
</feature>
<accession>A0ABM1MD71</accession>
<dbReference type="Proteomes" id="UP000695000">
    <property type="component" value="Unplaced"/>
</dbReference>
<organism evidence="4 5">
    <name type="scientific">Nicrophorus vespilloides</name>
    <name type="common">Boreal carrion beetle</name>
    <dbReference type="NCBI Taxonomy" id="110193"/>
    <lineage>
        <taxon>Eukaryota</taxon>
        <taxon>Metazoa</taxon>
        <taxon>Ecdysozoa</taxon>
        <taxon>Arthropoda</taxon>
        <taxon>Hexapoda</taxon>
        <taxon>Insecta</taxon>
        <taxon>Pterygota</taxon>
        <taxon>Neoptera</taxon>
        <taxon>Endopterygota</taxon>
        <taxon>Coleoptera</taxon>
        <taxon>Polyphaga</taxon>
        <taxon>Staphyliniformia</taxon>
        <taxon>Silphidae</taxon>
        <taxon>Nicrophorinae</taxon>
        <taxon>Nicrophorus</taxon>
    </lineage>
</organism>